<dbReference type="InterPro" id="IPR035979">
    <property type="entry name" value="RBD_domain_sf"/>
</dbReference>
<dbReference type="GO" id="GO:0003723">
    <property type="term" value="F:RNA binding"/>
    <property type="evidence" value="ECO:0007669"/>
    <property type="project" value="UniProtKB-UniRule"/>
</dbReference>
<gene>
    <name evidence="4" type="ORF">H696_05477</name>
</gene>
<dbReference type="OMA" id="ESEMQTH"/>
<dbReference type="PANTHER" id="PTHR45894">
    <property type="entry name" value="RNA-BINDING PROTEIN 8A"/>
    <property type="match status" value="1"/>
</dbReference>
<accession>A0A058Z275</accession>
<evidence type="ECO:0000313" key="5">
    <source>
        <dbReference type="Proteomes" id="UP000030693"/>
    </source>
</evidence>
<dbReference type="EMBL" id="KB932211">
    <property type="protein sequence ID" value="KCV68008.1"/>
    <property type="molecule type" value="Genomic_DNA"/>
</dbReference>
<organism evidence="4">
    <name type="scientific">Fonticula alba</name>
    <name type="common">Slime mold</name>
    <dbReference type="NCBI Taxonomy" id="691883"/>
    <lineage>
        <taxon>Eukaryota</taxon>
        <taxon>Rotosphaerida</taxon>
        <taxon>Fonticulaceae</taxon>
        <taxon>Fonticula</taxon>
    </lineage>
</organism>
<evidence type="ECO:0000256" key="2">
    <source>
        <dbReference type="SAM" id="MobiDB-lite"/>
    </source>
</evidence>
<dbReference type="SUPFAM" id="SSF54928">
    <property type="entry name" value="RNA-binding domain, RBD"/>
    <property type="match status" value="1"/>
</dbReference>
<dbReference type="GO" id="GO:0005737">
    <property type="term" value="C:cytoplasm"/>
    <property type="evidence" value="ECO:0007669"/>
    <property type="project" value="InterPro"/>
</dbReference>
<keyword evidence="5" id="KW-1185">Reference proteome</keyword>
<evidence type="ECO:0000313" key="4">
    <source>
        <dbReference type="EMBL" id="KCV68008.1"/>
    </source>
</evidence>
<dbReference type="InterPro" id="IPR000504">
    <property type="entry name" value="RRM_dom"/>
</dbReference>
<evidence type="ECO:0000256" key="1">
    <source>
        <dbReference type="PROSITE-ProRule" id="PRU00176"/>
    </source>
</evidence>
<sequence length="160" mass="17513">MISPDNDSMTVDQTAGEQPAKLHSVVRRGRGFNNNSKSTLDGDFDHIEEDTPDSASAPAKSTEGYTIILTNIHEETQTTDLRPVVAQFGQVLNISVPLCFRTGLAKGYAFVQYKDFEAAKTAIAVLNGTSDEPRELVLEVEVTADWAFVRGPARSGRQRK</sequence>
<keyword evidence="1" id="KW-0694">RNA-binding</keyword>
<dbReference type="GeneID" id="20530202"/>
<dbReference type="OrthoDB" id="15688at2759"/>
<dbReference type="Pfam" id="PF00076">
    <property type="entry name" value="RRM_1"/>
    <property type="match status" value="1"/>
</dbReference>
<dbReference type="RefSeq" id="XP_009497575.1">
    <property type="nucleotide sequence ID" value="XM_009499300.1"/>
</dbReference>
<feature type="region of interest" description="Disordered" evidence="2">
    <location>
        <begin position="1"/>
        <end position="61"/>
    </location>
</feature>
<proteinExistence type="predicted"/>
<protein>
    <recommendedName>
        <fullName evidence="3">RRM domain-containing protein</fullName>
    </recommendedName>
</protein>
<dbReference type="GO" id="GO:0006396">
    <property type="term" value="P:RNA processing"/>
    <property type="evidence" value="ECO:0007669"/>
    <property type="project" value="InterPro"/>
</dbReference>
<dbReference type="PROSITE" id="PS50102">
    <property type="entry name" value="RRM"/>
    <property type="match status" value="1"/>
</dbReference>
<dbReference type="Gene3D" id="3.30.70.330">
    <property type="match status" value="1"/>
</dbReference>
<dbReference type="InterPro" id="IPR008111">
    <property type="entry name" value="RNA-bd_8"/>
</dbReference>
<evidence type="ECO:0000259" key="3">
    <source>
        <dbReference type="PROSITE" id="PS50102"/>
    </source>
</evidence>
<reference evidence="4" key="1">
    <citation type="submission" date="2013-04" db="EMBL/GenBank/DDBJ databases">
        <title>The Genome Sequence of Fonticula alba ATCC 38817.</title>
        <authorList>
            <consortium name="The Broad Institute Genomics Platform"/>
            <person name="Russ C."/>
            <person name="Cuomo C."/>
            <person name="Burger G."/>
            <person name="Gray M.W."/>
            <person name="Holland P.W.H."/>
            <person name="King N."/>
            <person name="Lang F.B.F."/>
            <person name="Roger A.J."/>
            <person name="Ruiz-Trillo I."/>
            <person name="Brown M."/>
            <person name="Walker B."/>
            <person name="Young S."/>
            <person name="Zeng Q."/>
            <person name="Gargeya S."/>
            <person name="Fitzgerald M."/>
            <person name="Haas B."/>
            <person name="Abouelleil A."/>
            <person name="Allen A.W."/>
            <person name="Alvarado L."/>
            <person name="Arachchi H.M."/>
            <person name="Berlin A.M."/>
            <person name="Chapman S.B."/>
            <person name="Gainer-Dewar J."/>
            <person name="Goldberg J."/>
            <person name="Griggs A."/>
            <person name="Gujja S."/>
            <person name="Hansen M."/>
            <person name="Howarth C."/>
            <person name="Imamovic A."/>
            <person name="Ireland A."/>
            <person name="Larimer J."/>
            <person name="McCowan C."/>
            <person name="Murphy C."/>
            <person name="Pearson M."/>
            <person name="Poon T.W."/>
            <person name="Priest M."/>
            <person name="Roberts A."/>
            <person name="Saif S."/>
            <person name="Shea T."/>
            <person name="Sisk P."/>
            <person name="Sykes S."/>
            <person name="Wortman J."/>
            <person name="Nusbaum C."/>
            <person name="Birren B."/>
        </authorList>
    </citation>
    <scope>NUCLEOTIDE SEQUENCE [LARGE SCALE GENOMIC DNA]</scope>
    <source>
        <strain evidence="4">ATCC 38817</strain>
    </source>
</reference>
<name>A0A058Z275_FONAL</name>
<dbReference type="eggNOG" id="KOG0130">
    <property type="taxonomic scope" value="Eukaryota"/>
</dbReference>
<dbReference type="SMART" id="SM00360">
    <property type="entry name" value="RRM"/>
    <property type="match status" value="1"/>
</dbReference>
<feature type="domain" description="RRM" evidence="3">
    <location>
        <begin position="65"/>
        <end position="143"/>
    </location>
</feature>
<dbReference type="GO" id="GO:0005634">
    <property type="term" value="C:nucleus"/>
    <property type="evidence" value="ECO:0007669"/>
    <property type="project" value="InterPro"/>
</dbReference>
<dbReference type="STRING" id="691883.A0A058Z275"/>
<dbReference type="InterPro" id="IPR012677">
    <property type="entry name" value="Nucleotide-bd_a/b_plait_sf"/>
</dbReference>
<feature type="compositionally biased region" description="Polar residues" evidence="2">
    <location>
        <begin position="1"/>
        <end position="16"/>
    </location>
</feature>
<dbReference type="AlphaFoldDB" id="A0A058Z275"/>
<dbReference type="Proteomes" id="UP000030693">
    <property type="component" value="Unassembled WGS sequence"/>
</dbReference>